<dbReference type="PROSITE" id="PS00141">
    <property type="entry name" value="ASP_PROTEASE"/>
    <property type="match status" value="1"/>
</dbReference>
<accession>A0A814ZVJ9</accession>
<evidence type="ECO:0000313" key="3">
    <source>
        <dbReference type="EMBL" id="CAF1246668.1"/>
    </source>
</evidence>
<dbReference type="PANTHER" id="PTHR47966">
    <property type="entry name" value="BETA-SITE APP-CLEAVING ENZYME, ISOFORM A-RELATED"/>
    <property type="match status" value="1"/>
</dbReference>
<dbReference type="Pfam" id="PF00026">
    <property type="entry name" value="Asp"/>
    <property type="match status" value="1"/>
</dbReference>
<protein>
    <recommendedName>
        <fullName evidence="2">Peptidase A1 domain-containing protein</fullName>
    </recommendedName>
</protein>
<feature type="domain" description="Peptidase A1" evidence="2">
    <location>
        <begin position="1"/>
        <end position="140"/>
    </location>
</feature>
<proteinExistence type="inferred from homology"/>
<dbReference type="InterPro" id="IPR001969">
    <property type="entry name" value="Aspartic_peptidase_AS"/>
</dbReference>
<dbReference type="PROSITE" id="PS51767">
    <property type="entry name" value="PEPTIDASE_A1"/>
    <property type="match status" value="1"/>
</dbReference>
<dbReference type="InterPro" id="IPR034164">
    <property type="entry name" value="Pepsin-like_dom"/>
</dbReference>
<dbReference type="CDD" id="cd05471">
    <property type="entry name" value="pepsin_like"/>
    <property type="match status" value="1"/>
</dbReference>
<dbReference type="PANTHER" id="PTHR47966:SF51">
    <property type="entry name" value="BETA-SITE APP-CLEAVING ENZYME, ISOFORM A-RELATED"/>
    <property type="match status" value="1"/>
</dbReference>
<evidence type="ECO:0000313" key="4">
    <source>
        <dbReference type="EMBL" id="CAF4013007.1"/>
    </source>
</evidence>
<organism evidence="3 5">
    <name type="scientific">Didymodactylos carnosus</name>
    <dbReference type="NCBI Taxonomy" id="1234261"/>
    <lineage>
        <taxon>Eukaryota</taxon>
        <taxon>Metazoa</taxon>
        <taxon>Spiralia</taxon>
        <taxon>Gnathifera</taxon>
        <taxon>Rotifera</taxon>
        <taxon>Eurotatoria</taxon>
        <taxon>Bdelloidea</taxon>
        <taxon>Philodinida</taxon>
        <taxon>Philodinidae</taxon>
        <taxon>Didymodactylos</taxon>
    </lineage>
</organism>
<name>A0A814ZVJ9_9BILA</name>
<dbReference type="InterPro" id="IPR001461">
    <property type="entry name" value="Aspartic_peptidase_A1"/>
</dbReference>
<keyword evidence="5" id="KW-1185">Reference proteome</keyword>
<dbReference type="InterPro" id="IPR033121">
    <property type="entry name" value="PEPTIDASE_A1"/>
</dbReference>
<comment type="similarity">
    <text evidence="1">Belongs to the peptidase A1 family.</text>
</comment>
<dbReference type="AlphaFoldDB" id="A0A814ZVJ9"/>
<comment type="caution">
    <text evidence="3">The sequence shown here is derived from an EMBL/GenBank/DDBJ whole genome shotgun (WGS) entry which is preliminary data.</text>
</comment>
<dbReference type="EMBL" id="CAJOBC010012706">
    <property type="protein sequence ID" value="CAF4013007.1"/>
    <property type="molecule type" value="Genomic_DNA"/>
</dbReference>
<dbReference type="SUPFAM" id="SSF50630">
    <property type="entry name" value="Acid proteases"/>
    <property type="match status" value="1"/>
</dbReference>
<evidence type="ECO:0000256" key="1">
    <source>
        <dbReference type="ARBA" id="ARBA00007447"/>
    </source>
</evidence>
<evidence type="ECO:0000313" key="5">
    <source>
        <dbReference type="Proteomes" id="UP000663829"/>
    </source>
</evidence>
<dbReference type="GO" id="GO:0006508">
    <property type="term" value="P:proteolysis"/>
    <property type="evidence" value="ECO:0007669"/>
    <property type="project" value="InterPro"/>
</dbReference>
<dbReference type="GO" id="GO:0004190">
    <property type="term" value="F:aspartic-type endopeptidase activity"/>
    <property type="evidence" value="ECO:0007669"/>
    <property type="project" value="InterPro"/>
</dbReference>
<evidence type="ECO:0000259" key="2">
    <source>
        <dbReference type="PROSITE" id="PS51767"/>
    </source>
</evidence>
<reference evidence="3" key="1">
    <citation type="submission" date="2021-02" db="EMBL/GenBank/DDBJ databases">
        <authorList>
            <person name="Nowell W R."/>
        </authorList>
    </citation>
    <scope>NUCLEOTIDE SEQUENCE</scope>
</reference>
<dbReference type="InterPro" id="IPR021109">
    <property type="entry name" value="Peptidase_aspartic_dom_sf"/>
</dbReference>
<dbReference type="OrthoDB" id="771136at2759"/>
<dbReference type="Proteomes" id="UP000663829">
    <property type="component" value="Unassembled WGS sequence"/>
</dbReference>
<gene>
    <name evidence="3" type="ORF">GPM918_LOCUS25923</name>
    <name evidence="4" type="ORF">SRO942_LOCUS25988</name>
</gene>
<sequence length="140" mass="15166">MFAEVTSMADVDGAYSGILGLAYPKLTSNTNELPFVYNLWKQKKISQPVFSVFLNTNPKSSLSSELILGGIDTTRYTGSITVMIGHTVIHDSKGTPAVADTGTTYIYGPSKQVTAFYAAINAVQFDNEGDMDQAEILKNE</sequence>
<dbReference type="Gene3D" id="2.40.70.10">
    <property type="entry name" value="Acid Proteases"/>
    <property type="match status" value="2"/>
</dbReference>
<dbReference type="Proteomes" id="UP000681722">
    <property type="component" value="Unassembled WGS sequence"/>
</dbReference>
<dbReference type="EMBL" id="CAJNOQ010010243">
    <property type="protein sequence ID" value="CAF1246668.1"/>
    <property type="molecule type" value="Genomic_DNA"/>
</dbReference>